<evidence type="ECO:0000313" key="9">
    <source>
        <dbReference type="EMBL" id="QEO57746.1"/>
    </source>
</evidence>
<dbReference type="GO" id="GO:0032259">
    <property type="term" value="P:methylation"/>
    <property type="evidence" value="ECO:0007669"/>
    <property type="project" value="UniProtKB-KW"/>
</dbReference>
<keyword evidence="2 6" id="KW-0808">Transferase</keyword>
<evidence type="ECO:0000313" key="10">
    <source>
        <dbReference type="Proteomes" id="UP000322509"/>
    </source>
</evidence>
<keyword evidence="3 6" id="KW-0949">S-adenosyl-L-methionine</keyword>
<comment type="similarity">
    <text evidence="6 7">Belongs to the class I-like SAM-binding methyltransferase superfamily. C5-methyltransferase family.</text>
</comment>
<feature type="active site" evidence="6">
    <location>
        <position position="126"/>
    </location>
</feature>
<dbReference type="InterPro" id="IPR001525">
    <property type="entry name" value="C5_MeTfrase"/>
</dbReference>
<name>A0ABX5ZI96_9GAMM</name>
<evidence type="ECO:0000256" key="5">
    <source>
        <dbReference type="ARBA" id="ARBA00047422"/>
    </source>
</evidence>
<sequence length="491" mass="56327">MTEIIDLFAGPGGLGEGFSSFTNDNEKPFKIKISIEKESFAYKTLSLRAFYRQFKTVPKEYYQYVRGEISIDDLFSKYPEQAACIKNEVHQIELGSEDFPHNEVMKKINQQVVNPKNSIIIGGPPCQAYSLAGRAKMAKNENFESDPRHTLYLEYLKIIADINPAVFVMENVKGILSSKLNGEYIFDKILDDIKIPSKVKKPTKKKFNKNETYSIYSLAIDKDPSELKREDFIIKSEEYGIPQCRHRVILLGIRNDINIKPNTLEKQAKIISCKDVINDLPKIRSGLSKGEDTLKIWREKILSKFPTAKIGNNLSRGSEFLKYNTVRTPTIYKEWFFDEKLNGVLNHVSKSHMDSDLHRYYYMSSLAKKNNISPKLHDLPTELLPKHKNVMNAVKSRALFNDRFKVQIADKPATTITSHIAKDGHYFIHYDPSQCRSLTVREAARIQTFPDNYKFEGPKTSQYQQVGNAVPPLLAYQIANIVHELLRTSII</sequence>
<dbReference type="PRINTS" id="PR00105">
    <property type="entry name" value="C5METTRFRASE"/>
</dbReference>
<dbReference type="PROSITE" id="PS00094">
    <property type="entry name" value="C5_MTASE_1"/>
    <property type="match status" value="1"/>
</dbReference>
<dbReference type="InterPro" id="IPR018117">
    <property type="entry name" value="C5_DNA_meth_AS"/>
</dbReference>
<dbReference type="Gene3D" id="3.40.50.150">
    <property type="entry name" value="Vaccinia Virus protein VP39"/>
    <property type="match status" value="1"/>
</dbReference>
<comment type="catalytic activity">
    <reaction evidence="5 8">
        <text>a 2'-deoxycytidine in DNA + S-adenosyl-L-methionine = a 5-methyl-2'-deoxycytidine in DNA + S-adenosyl-L-homocysteine + H(+)</text>
        <dbReference type="Rhea" id="RHEA:13681"/>
        <dbReference type="Rhea" id="RHEA-COMP:11369"/>
        <dbReference type="Rhea" id="RHEA-COMP:11370"/>
        <dbReference type="ChEBI" id="CHEBI:15378"/>
        <dbReference type="ChEBI" id="CHEBI:57856"/>
        <dbReference type="ChEBI" id="CHEBI:59789"/>
        <dbReference type="ChEBI" id="CHEBI:85452"/>
        <dbReference type="ChEBI" id="CHEBI:85454"/>
        <dbReference type="EC" id="2.1.1.37"/>
    </reaction>
</comment>
<organism evidence="9 10">
    <name type="scientific">Francisella marina</name>
    <dbReference type="NCBI Taxonomy" id="2249302"/>
    <lineage>
        <taxon>Bacteria</taxon>
        <taxon>Pseudomonadati</taxon>
        <taxon>Pseudomonadota</taxon>
        <taxon>Gammaproteobacteria</taxon>
        <taxon>Thiotrichales</taxon>
        <taxon>Francisellaceae</taxon>
        <taxon>Francisella</taxon>
    </lineage>
</organism>
<keyword evidence="1 6" id="KW-0489">Methyltransferase</keyword>
<dbReference type="RefSeq" id="WP_149368881.1">
    <property type="nucleotide sequence ID" value="NZ_CP043550.1"/>
</dbReference>
<reference evidence="9 10" key="1">
    <citation type="submission" date="2019-09" db="EMBL/GenBank/DDBJ databases">
        <title>Complete genome sequence of Francisella marina E103-15.</title>
        <authorList>
            <person name="Tekedar H.C."/>
            <person name="Griffin M.J."/>
            <person name="Waldbieser G.C."/>
            <person name="Soto E."/>
        </authorList>
    </citation>
    <scope>NUCLEOTIDE SEQUENCE [LARGE SCALE GENOMIC DNA]</scope>
    <source>
        <strain evidence="9 10">E103-15</strain>
    </source>
</reference>
<keyword evidence="4" id="KW-0680">Restriction system</keyword>
<dbReference type="Gene3D" id="3.90.120.10">
    <property type="entry name" value="DNA Methylase, subunit A, domain 2"/>
    <property type="match status" value="1"/>
</dbReference>
<keyword evidence="10" id="KW-1185">Reference proteome</keyword>
<dbReference type="PROSITE" id="PS51679">
    <property type="entry name" value="SAM_MT_C5"/>
    <property type="match status" value="1"/>
</dbReference>
<dbReference type="PANTHER" id="PTHR10629">
    <property type="entry name" value="CYTOSINE-SPECIFIC METHYLTRANSFERASE"/>
    <property type="match status" value="1"/>
</dbReference>
<dbReference type="InterPro" id="IPR031303">
    <property type="entry name" value="C5_meth_CS"/>
</dbReference>
<protein>
    <recommendedName>
        <fullName evidence="8">Cytosine-specific methyltransferase</fullName>
        <ecNumber evidence="8">2.1.1.37</ecNumber>
    </recommendedName>
</protein>
<accession>A0ABX5ZI96</accession>
<proteinExistence type="inferred from homology"/>
<evidence type="ECO:0000256" key="7">
    <source>
        <dbReference type="RuleBase" id="RU000416"/>
    </source>
</evidence>
<dbReference type="PROSITE" id="PS00095">
    <property type="entry name" value="C5_MTASE_2"/>
    <property type="match status" value="1"/>
</dbReference>
<dbReference type="EC" id="2.1.1.37" evidence="8"/>
<dbReference type="PANTHER" id="PTHR10629:SF52">
    <property type="entry name" value="DNA (CYTOSINE-5)-METHYLTRANSFERASE 1"/>
    <property type="match status" value="1"/>
</dbReference>
<evidence type="ECO:0000256" key="8">
    <source>
        <dbReference type="RuleBase" id="RU000417"/>
    </source>
</evidence>
<dbReference type="InterPro" id="IPR029063">
    <property type="entry name" value="SAM-dependent_MTases_sf"/>
</dbReference>
<evidence type="ECO:0000256" key="3">
    <source>
        <dbReference type="ARBA" id="ARBA00022691"/>
    </source>
</evidence>
<dbReference type="EMBL" id="CP043550">
    <property type="protein sequence ID" value="QEO57746.1"/>
    <property type="molecule type" value="Genomic_DNA"/>
</dbReference>
<evidence type="ECO:0000256" key="4">
    <source>
        <dbReference type="ARBA" id="ARBA00022747"/>
    </source>
</evidence>
<dbReference type="NCBIfam" id="TIGR00675">
    <property type="entry name" value="dcm"/>
    <property type="match status" value="1"/>
</dbReference>
<evidence type="ECO:0000256" key="1">
    <source>
        <dbReference type="ARBA" id="ARBA00022603"/>
    </source>
</evidence>
<dbReference type="Proteomes" id="UP000322509">
    <property type="component" value="Chromosome"/>
</dbReference>
<dbReference type="SUPFAM" id="SSF53335">
    <property type="entry name" value="S-adenosyl-L-methionine-dependent methyltransferases"/>
    <property type="match status" value="1"/>
</dbReference>
<dbReference type="Pfam" id="PF00145">
    <property type="entry name" value="DNA_methylase"/>
    <property type="match status" value="1"/>
</dbReference>
<evidence type="ECO:0000256" key="2">
    <source>
        <dbReference type="ARBA" id="ARBA00022679"/>
    </source>
</evidence>
<gene>
    <name evidence="9" type="ORF">F0R74_07720</name>
</gene>
<evidence type="ECO:0000256" key="6">
    <source>
        <dbReference type="PROSITE-ProRule" id="PRU01016"/>
    </source>
</evidence>
<dbReference type="InterPro" id="IPR050390">
    <property type="entry name" value="C5-Methyltransferase"/>
</dbReference>
<dbReference type="GO" id="GO:0008168">
    <property type="term" value="F:methyltransferase activity"/>
    <property type="evidence" value="ECO:0007669"/>
    <property type="project" value="UniProtKB-KW"/>
</dbReference>